<evidence type="ECO:0000256" key="7">
    <source>
        <dbReference type="ARBA" id="ARBA00022989"/>
    </source>
</evidence>
<dbReference type="InterPro" id="IPR035908">
    <property type="entry name" value="F0_ATP_A_sf"/>
</dbReference>
<feature type="transmembrane region" description="Helical" evidence="11">
    <location>
        <begin position="192"/>
        <end position="212"/>
    </location>
</feature>
<feature type="transmembrane region" description="Helical" evidence="11">
    <location>
        <begin position="43"/>
        <end position="61"/>
    </location>
</feature>
<name>A0A542SSF2_9MICO</name>
<dbReference type="HAMAP" id="MF_01393">
    <property type="entry name" value="ATP_synth_a_bact"/>
    <property type="match status" value="1"/>
</dbReference>
<evidence type="ECO:0000313" key="13">
    <source>
        <dbReference type="EMBL" id="TQK77197.1"/>
    </source>
</evidence>
<comment type="caution">
    <text evidence="13">The sequence shown here is derived from an EMBL/GenBank/DDBJ whole genome shotgun (WGS) entry which is preliminary data.</text>
</comment>
<dbReference type="NCBIfam" id="TIGR01131">
    <property type="entry name" value="ATP_synt_6_or_A"/>
    <property type="match status" value="1"/>
</dbReference>
<evidence type="ECO:0000256" key="5">
    <source>
        <dbReference type="ARBA" id="ARBA00022692"/>
    </source>
</evidence>
<dbReference type="Pfam" id="PF00119">
    <property type="entry name" value="ATP-synt_A"/>
    <property type="match status" value="1"/>
</dbReference>
<evidence type="ECO:0000256" key="1">
    <source>
        <dbReference type="ARBA" id="ARBA00004141"/>
    </source>
</evidence>
<protein>
    <recommendedName>
        <fullName evidence="11 12">ATP synthase subunit a</fullName>
    </recommendedName>
    <alternativeName>
        <fullName evidence="11">ATP synthase F0 sector subunit a</fullName>
    </alternativeName>
    <alternativeName>
        <fullName evidence="11">F-ATPase subunit 6</fullName>
    </alternativeName>
</protein>
<keyword evidence="6 11" id="KW-0375">Hydrogen ion transport</keyword>
<feature type="transmembrane region" description="Helical" evidence="11">
    <location>
        <begin position="131"/>
        <end position="148"/>
    </location>
</feature>
<evidence type="ECO:0000256" key="11">
    <source>
        <dbReference type="HAMAP-Rule" id="MF_01393"/>
    </source>
</evidence>
<accession>A0A542SSF2</accession>
<evidence type="ECO:0000256" key="2">
    <source>
        <dbReference type="ARBA" id="ARBA00006810"/>
    </source>
</evidence>
<dbReference type="PANTHER" id="PTHR11410">
    <property type="entry name" value="ATP SYNTHASE SUBUNIT A"/>
    <property type="match status" value="1"/>
</dbReference>
<keyword evidence="10 11" id="KW-0066">ATP synthesis</keyword>
<dbReference type="PANTHER" id="PTHR11410:SF0">
    <property type="entry name" value="ATP SYNTHASE SUBUNIT A"/>
    <property type="match status" value="1"/>
</dbReference>
<keyword evidence="11" id="KW-1003">Cell membrane</keyword>
<keyword evidence="5 11" id="KW-0812">Transmembrane</keyword>
<dbReference type="InterPro" id="IPR000568">
    <property type="entry name" value="ATP_synth_F0_asu"/>
</dbReference>
<dbReference type="PRINTS" id="PR00123">
    <property type="entry name" value="ATPASEA"/>
</dbReference>
<evidence type="ECO:0000256" key="3">
    <source>
        <dbReference type="ARBA" id="ARBA00022448"/>
    </source>
</evidence>
<comment type="subcellular location">
    <subcellularLocation>
        <location evidence="11 12">Cell membrane</location>
        <topology evidence="11 12">Multi-pass membrane protein</topology>
    </subcellularLocation>
    <subcellularLocation>
        <location evidence="1">Membrane</location>
        <topology evidence="1">Multi-pass membrane protein</topology>
    </subcellularLocation>
</comment>
<dbReference type="CDD" id="cd00310">
    <property type="entry name" value="ATP-synt_Fo_a_6"/>
    <property type="match status" value="1"/>
</dbReference>
<feature type="transmembrane region" description="Helical" evidence="11">
    <location>
        <begin position="100"/>
        <end position="119"/>
    </location>
</feature>
<evidence type="ECO:0000256" key="10">
    <source>
        <dbReference type="ARBA" id="ARBA00023310"/>
    </source>
</evidence>
<dbReference type="OrthoDB" id="9809130at2"/>
<keyword evidence="3 11" id="KW-0813">Transport</keyword>
<proteinExistence type="inferred from homology"/>
<evidence type="ECO:0000256" key="4">
    <source>
        <dbReference type="ARBA" id="ARBA00022547"/>
    </source>
</evidence>
<keyword evidence="14" id="KW-1185">Reference proteome</keyword>
<dbReference type="GO" id="GO:0045259">
    <property type="term" value="C:proton-transporting ATP synthase complex"/>
    <property type="evidence" value="ECO:0007669"/>
    <property type="project" value="UniProtKB-KW"/>
</dbReference>
<comment type="function">
    <text evidence="11 12">Key component of the proton channel; it plays a direct role in the translocation of protons across the membrane.</text>
</comment>
<dbReference type="RefSeq" id="WP_142113001.1">
    <property type="nucleotide sequence ID" value="NZ_BAAATB010000006.1"/>
</dbReference>
<reference evidence="13 14" key="1">
    <citation type="submission" date="2019-06" db="EMBL/GenBank/DDBJ databases">
        <title>Sequencing the genomes of 1000 actinobacteria strains.</title>
        <authorList>
            <person name="Klenk H.-P."/>
        </authorList>
    </citation>
    <scope>NUCLEOTIDE SEQUENCE [LARGE SCALE GENOMIC DNA]</scope>
    <source>
        <strain evidence="13 14">DSM 10596</strain>
    </source>
</reference>
<dbReference type="GO" id="GO:0005886">
    <property type="term" value="C:plasma membrane"/>
    <property type="evidence" value="ECO:0007669"/>
    <property type="project" value="UniProtKB-SubCell"/>
</dbReference>
<keyword evidence="4 11" id="KW-0138">CF(0)</keyword>
<keyword evidence="9 11" id="KW-0472">Membrane</keyword>
<feature type="transmembrane region" description="Helical" evidence="11">
    <location>
        <begin position="244"/>
        <end position="264"/>
    </location>
</feature>
<comment type="similarity">
    <text evidence="2 11 12">Belongs to the ATPase A chain family.</text>
</comment>
<dbReference type="SUPFAM" id="SSF81336">
    <property type="entry name" value="F1F0 ATP synthase subunit A"/>
    <property type="match status" value="1"/>
</dbReference>
<sequence>MITLDTLVLASGGESGEFHAPSLADFFPPAIWFEGTIFEITRLQLAQFLATAVILVILVAVTRRAAVVPGRFQNVIELILDFVRVQIVESTMGRERGKKYIGMITTIFITVLAFNLTSIVPGLNLSVNSRIGVPMLLALWVFFSYWAAGIKRLGFWGYIKTNLFPPGVPFFVYPILAPIELLQLLIVRPGSLLIRLLANMVAGHITLALCYLATNYLLLYASVSLKAFGGLTFVAGIAMTLFEVFVAALQAYIFALLAAAYINMSLEDEH</sequence>
<keyword evidence="8 11" id="KW-0406">Ion transport</keyword>
<evidence type="ECO:0000256" key="12">
    <source>
        <dbReference type="RuleBase" id="RU000483"/>
    </source>
</evidence>
<dbReference type="Proteomes" id="UP000316181">
    <property type="component" value="Unassembled WGS sequence"/>
</dbReference>
<dbReference type="AlphaFoldDB" id="A0A542SSF2"/>
<evidence type="ECO:0000256" key="6">
    <source>
        <dbReference type="ARBA" id="ARBA00022781"/>
    </source>
</evidence>
<organism evidence="13 14">
    <name type="scientific">Rarobacter incanus</name>
    <dbReference type="NCBI Taxonomy" id="153494"/>
    <lineage>
        <taxon>Bacteria</taxon>
        <taxon>Bacillati</taxon>
        <taxon>Actinomycetota</taxon>
        <taxon>Actinomycetes</taxon>
        <taxon>Micrococcales</taxon>
        <taxon>Rarobacteraceae</taxon>
        <taxon>Rarobacter</taxon>
    </lineage>
</organism>
<dbReference type="EMBL" id="VFNV01000001">
    <property type="protein sequence ID" value="TQK77197.1"/>
    <property type="molecule type" value="Genomic_DNA"/>
</dbReference>
<evidence type="ECO:0000256" key="9">
    <source>
        <dbReference type="ARBA" id="ARBA00023136"/>
    </source>
</evidence>
<gene>
    <name evidence="11" type="primary">atpB</name>
    <name evidence="13" type="ORF">FB389_1913</name>
</gene>
<evidence type="ECO:0000313" key="14">
    <source>
        <dbReference type="Proteomes" id="UP000316181"/>
    </source>
</evidence>
<keyword evidence="7 11" id="KW-1133">Transmembrane helix</keyword>
<dbReference type="InterPro" id="IPR045083">
    <property type="entry name" value="ATP_synth_F0_asu_bact/mt"/>
</dbReference>
<feature type="transmembrane region" description="Helical" evidence="11">
    <location>
        <begin position="168"/>
        <end position="186"/>
    </location>
</feature>
<evidence type="ECO:0000256" key="8">
    <source>
        <dbReference type="ARBA" id="ARBA00023065"/>
    </source>
</evidence>
<dbReference type="GO" id="GO:0046933">
    <property type="term" value="F:proton-transporting ATP synthase activity, rotational mechanism"/>
    <property type="evidence" value="ECO:0007669"/>
    <property type="project" value="UniProtKB-UniRule"/>
</dbReference>
<dbReference type="Gene3D" id="1.20.120.220">
    <property type="entry name" value="ATP synthase, F0 complex, subunit A"/>
    <property type="match status" value="1"/>
</dbReference>